<accession>A0A6A3C011</accession>
<organism evidence="1 2">
    <name type="scientific">Hibiscus syriacus</name>
    <name type="common">Rose of Sharon</name>
    <dbReference type="NCBI Taxonomy" id="106335"/>
    <lineage>
        <taxon>Eukaryota</taxon>
        <taxon>Viridiplantae</taxon>
        <taxon>Streptophyta</taxon>
        <taxon>Embryophyta</taxon>
        <taxon>Tracheophyta</taxon>
        <taxon>Spermatophyta</taxon>
        <taxon>Magnoliopsida</taxon>
        <taxon>eudicotyledons</taxon>
        <taxon>Gunneridae</taxon>
        <taxon>Pentapetalae</taxon>
        <taxon>rosids</taxon>
        <taxon>malvids</taxon>
        <taxon>Malvales</taxon>
        <taxon>Malvaceae</taxon>
        <taxon>Malvoideae</taxon>
        <taxon>Hibiscus</taxon>
    </lineage>
</organism>
<dbReference type="Proteomes" id="UP000436088">
    <property type="component" value="Unassembled WGS sequence"/>
</dbReference>
<protein>
    <submittedName>
        <fullName evidence="1">Uncharacterized protein</fullName>
    </submittedName>
</protein>
<proteinExistence type="predicted"/>
<evidence type="ECO:0000313" key="2">
    <source>
        <dbReference type="Proteomes" id="UP000436088"/>
    </source>
</evidence>
<reference evidence="1" key="1">
    <citation type="submission" date="2019-09" db="EMBL/GenBank/DDBJ databases">
        <title>Draft genome information of white flower Hibiscus syriacus.</title>
        <authorList>
            <person name="Kim Y.-M."/>
        </authorList>
    </citation>
    <scope>NUCLEOTIDE SEQUENCE [LARGE SCALE GENOMIC DNA]</scope>
    <source>
        <strain evidence="1">YM2019G1</strain>
    </source>
</reference>
<evidence type="ECO:0000313" key="1">
    <source>
        <dbReference type="EMBL" id="KAE8722400.1"/>
    </source>
</evidence>
<gene>
    <name evidence="1" type="ORF">F3Y22_tig00014064pilonHSYRG00104</name>
</gene>
<sequence length="100" mass="10774">MCSCSATAWTNKAPALLQSMKKEAVSSSCSRVARRPASGGKKSSVCERFASGGLRRFLVHLHWVWGYGRAILPGCSLLIDVSDPMVLALSSQFLCWGSLP</sequence>
<keyword evidence="2" id="KW-1185">Reference proteome</keyword>
<dbReference type="AlphaFoldDB" id="A0A6A3C011"/>
<name>A0A6A3C011_HIBSY</name>
<dbReference type="EMBL" id="VEPZ02000562">
    <property type="protein sequence ID" value="KAE8722400.1"/>
    <property type="molecule type" value="Genomic_DNA"/>
</dbReference>
<comment type="caution">
    <text evidence="1">The sequence shown here is derived from an EMBL/GenBank/DDBJ whole genome shotgun (WGS) entry which is preliminary data.</text>
</comment>